<keyword evidence="10" id="KW-1185">Reference proteome</keyword>
<evidence type="ECO:0000256" key="3">
    <source>
        <dbReference type="ARBA" id="ARBA00022722"/>
    </source>
</evidence>
<keyword evidence="2" id="KW-1277">Toxin-antitoxin system</keyword>
<comment type="cofactor">
    <cofactor evidence="1">
        <name>Mg(2+)</name>
        <dbReference type="ChEBI" id="CHEBI:18420"/>
    </cofactor>
</comment>
<evidence type="ECO:0000256" key="7">
    <source>
        <dbReference type="ARBA" id="ARBA00038093"/>
    </source>
</evidence>
<keyword evidence="5" id="KW-0378">Hydrolase</keyword>
<dbReference type="InterPro" id="IPR002716">
    <property type="entry name" value="PIN_dom"/>
</dbReference>
<evidence type="ECO:0000256" key="5">
    <source>
        <dbReference type="ARBA" id="ARBA00022801"/>
    </source>
</evidence>
<dbReference type="GO" id="GO:0046872">
    <property type="term" value="F:metal ion binding"/>
    <property type="evidence" value="ECO:0007669"/>
    <property type="project" value="UniProtKB-KW"/>
</dbReference>
<dbReference type="SUPFAM" id="SSF88723">
    <property type="entry name" value="PIN domain-like"/>
    <property type="match status" value="1"/>
</dbReference>
<dbReference type="InterPro" id="IPR029060">
    <property type="entry name" value="PIN-like_dom_sf"/>
</dbReference>
<dbReference type="InterPro" id="IPR050556">
    <property type="entry name" value="Type_II_TA_system_RNase"/>
</dbReference>
<dbReference type="PANTHER" id="PTHR33653:SF1">
    <property type="entry name" value="RIBONUCLEASE VAPC2"/>
    <property type="match status" value="1"/>
</dbReference>
<organism evidence="9 10">
    <name type="scientific">Nesterenkonia alkaliphila</name>
    <dbReference type="NCBI Taxonomy" id="1463631"/>
    <lineage>
        <taxon>Bacteria</taxon>
        <taxon>Bacillati</taxon>
        <taxon>Actinomycetota</taxon>
        <taxon>Actinomycetes</taxon>
        <taxon>Micrococcales</taxon>
        <taxon>Micrococcaceae</taxon>
        <taxon>Nesterenkonia</taxon>
    </lineage>
</organism>
<dbReference type="EMBL" id="WRPM01000027">
    <property type="protein sequence ID" value="MVT25533.1"/>
    <property type="molecule type" value="Genomic_DNA"/>
</dbReference>
<comment type="caution">
    <text evidence="9">The sequence shown here is derived from an EMBL/GenBank/DDBJ whole genome shotgun (WGS) entry which is preliminary data.</text>
</comment>
<dbReference type="Proteomes" id="UP000460157">
    <property type="component" value="Unassembled WGS sequence"/>
</dbReference>
<proteinExistence type="inferred from homology"/>
<comment type="similarity">
    <text evidence="7">Belongs to the PINc/VapC protein family.</text>
</comment>
<dbReference type="Pfam" id="PF01850">
    <property type="entry name" value="PIN"/>
    <property type="match status" value="1"/>
</dbReference>
<dbReference type="PANTHER" id="PTHR33653">
    <property type="entry name" value="RIBONUCLEASE VAPC2"/>
    <property type="match status" value="1"/>
</dbReference>
<accession>A0A7K1UGE1</accession>
<evidence type="ECO:0000256" key="1">
    <source>
        <dbReference type="ARBA" id="ARBA00001946"/>
    </source>
</evidence>
<feature type="domain" description="PIN" evidence="8">
    <location>
        <begin position="9"/>
        <end position="111"/>
    </location>
</feature>
<evidence type="ECO:0000256" key="4">
    <source>
        <dbReference type="ARBA" id="ARBA00022723"/>
    </source>
</evidence>
<gene>
    <name evidence="9" type="ORF">GNZ21_04010</name>
</gene>
<sequence>MRLGQSSDAQVWVDRIDRGLVWIATDSLLELGYSARSKSDWDSELEAPPLKNMPVELISPRAERRAVEVQGELMVRSHHRAVKVPDLLVAATAETAGMIVLHVDKDFDLIADVTGQAVERLIGDF</sequence>
<evidence type="ECO:0000313" key="9">
    <source>
        <dbReference type="EMBL" id="MVT25533.1"/>
    </source>
</evidence>
<name>A0A7K1UGE1_9MICC</name>
<dbReference type="GO" id="GO:0004518">
    <property type="term" value="F:nuclease activity"/>
    <property type="evidence" value="ECO:0007669"/>
    <property type="project" value="UniProtKB-KW"/>
</dbReference>
<dbReference type="Gene3D" id="3.40.50.1010">
    <property type="entry name" value="5'-nuclease"/>
    <property type="match status" value="1"/>
</dbReference>
<protein>
    <submittedName>
        <fullName evidence="9">PIN domain-containing protein</fullName>
    </submittedName>
</protein>
<evidence type="ECO:0000259" key="8">
    <source>
        <dbReference type="Pfam" id="PF01850"/>
    </source>
</evidence>
<keyword evidence="4" id="KW-0479">Metal-binding</keyword>
<evidence type="ECO:0000256" key="2">
    <source>
        <dbReference type="ARBA" id="ARBA00022649"/>
    </source>
</evidence>
<keyword evidence="3" id="KW-0540">Nuclease</keyword>
<dbReference type="RefSeq" id="WP_157321558.1">
    <property type="nucleotide sequence ID" value="NZ_BMFX01000015.1"/>
</dbReference>
<dbReference type="GO" id="GO:0016787">
    <property type="term" value="F:hydrolase activity"/>
    <property type="evidence" value="ECO:0007669"/>
    <property type="project" value="UniProtKB-KW"/>
</dbReference>
<evidence type="ECO:0000256" key="6">
    <source>
        <dbReference type="ARBA" id="ARBA00022842"/>
    </source>
</evidence>
<keyword evidence="6" id="KW-0460">Magnesium</keyword>
<dbReference type="AlphaFoldDB" id="A0A7K1UGE1"/>
<reference evidence="9 10" key="1">
    <citation type="submission" date="2019-12" db="EMBL/GenBank/DDBJ databases">
        <title>Nesterenkonia muleiensis sp. nov., a novel actinobacterium isolated from sap of Populus euphratica.</title>
        <authorList>
            <person name="Wang R."/>
        </authorList>
    </citation>
    <scope>NUCLEOTIDE SEQUENCE [LARGE SCALE GENOMIC DNA]</scope>
    <source>
        <strain evidence="9 10">F10</strain>
    </source>
</reference>
<evidence type="ECO:0000313" key="10">
    <source>
        <dbReference type="Proteomes" id="UP000460157"/>
    </source>
</evidence>
<dbReference type="OrthoDB" id="5185254at2"/>